<dbReference type="InterPro" id="IPR050625">
    <property type="entry name" value="ParA/MinD_ATPase"/>
</dbReference>
<dbReference type="PANTHER" id="PTHR43384">
    <property type="entry name" value="SEPTUM SITE-DETERMINING PROTEIN MIND HOMOLOG, CHLOROPLASTIC-RELATED"/>
    <property type="match status" value="1"/>
</dbReference>
<name>A0A918EC07_9PSEU</name>
<reference evidence="2" key="2">
    <citation type="submission" date="2020-09" db="EMBL/GenBank/DDBJ databases">
        <authorList>
            <person name="Sun Q."/>
            <person name="Ohkuma M."/>
        </authorList>
    </citation>
    <scope>NUCLEOTIDE SEQUENCE</scope>
    <source>
        <strain evidence="2">JCM 3313</strain>
    </source>
</reference>
<comment type="caution">
    <text evidence="2">The sequence shown here is derived from an EMBL/GenBank/DDBJ whole genome shotgun (WGS) entry which is preliminary data.</text>
</comment>
<keyword evidence="3" id="KW-1185">Reference proteome</keyword>
<dbReference type="InterPro" id="IPR017746">
    <property type="entry name" value="Cellulose_synthase_operon_BcsQ"/>
</dbReference>
<proteinExistence type="predicted"/>
<dbReference type="Proteomes" id="UP000639606">
    <property type="component" value="Unassembled WGS sequence"/>
</dbReference>
<dbReference type="EMBL" id="BMRG01000001">
    <property type="protein sequence ID" value="GGP36153.1"/>
    <property type="molecule type" value="Genomic_DNA"/>
</dbReference>
<dbReference type="GO" id="GO:0005524">
    <property type="term" value="F:ATP binding"/>
    <property type="evidence" value="ECO:0007669"/>
    <property type="project" value="TreeGrafter"/>
</dbReference>
<dbReference type="GO" id="GO:0005829">
    <property type="term" value="C:cytosol"/>
    <property type="evidence" value="ECO:0007669"/>
    <property type="project" value="TreeGrafter"/>
</dbReference>
<feature type="domain" description="Rv3660c-like CheY-like N-terminal" evidence="1">
    <location>
        <begin position="8"/>
        <end position="114"/>
    </location>
</feature>
<evidence type="ECO:0000259" key="1">
    <source>
        <dbReference type="Pfam" id="PF26563"/>
    </source>
</evidence>
<dbReference type="AlphaFoldDB" id="A0A918EC07"/>
<dbReference type="RefSeq" id="WP_189221281.1">
    <property type="nucleotide sequence ID" value="NZ_BMRG01000001.1"/>
</dbReference>
<accession>A0A918EC07</accession>
<dbReference type="GO" id="GO:0016887">
    <property type="term" value="F:ATP hydrolysis activity"/>
    <property type="evidence" value="ECO:0007669"/>
    <property type="project" value="TreeGrafter"/>
</dbReference>
<evidence type="ECO:0000313" key="2">
    <source>
        <dbReference type="EMBL" id="GGP36153.1"/>
    </source>
</evidence>
<dbReference type="Pfam" id="PF06564">
    <property type="entry name" value="CBP_BcsQ"/>
    <property type="match status" value="1"/>
</dbReference>
<protein>
    <recommendedName>
        <fullName evidence="1">Rv3660c-like CheY-like N-terminal domain-containing protein</fullName>
    </recommendedName>
</protein>
<dbReference type="InterPro" id="IPR027417">
    <property type="entry name" value="P-loop_NTPase"/>
</dbReference>
<dbReference type="SUPFAM" id="SSF52540">
    <property type="entry name" value="P-loop containing nucleoside triphosphate hydrolases"/>
    <property type="match status" value="1"/>
</dbReference>
<dbReference type="GO" id="GO:0051782">
    <property type="term" value="P:negative regulation of cell division"/>
    <property type="evidence" value="ECO:0007669"/>
    <property type="project" value="TreeGrafter"/>
</dbReference>
<dbReference type="GO" id="GO:0009898">
    <property type="term" value="C:cytoplasmic side of plasma membrane"/>
    <property type="evidence" value="ECO:0007669"/>
    <property type="project" value="TreeGrafter"/>
</dbReference>
<evidence type="ECO:0000313" key="3">
    <source>
        <dbReference type="Proteomes" id="UP000639606"/>
    </source>
</evidence>
<reference evidence="2" key="1">
    <citation type="journal article" date="2014" name="Int. J. Syst. Evol. Microbiol.">
        <title>Complete genome sequence of Corynebacterium casei LMG S-19264T (=DSM 44701T), isolated from a smear-ripened cheese.</title>
        <authorList>
            <consortium name="US DOE Joint Genome Institute (JGI-PGF)"/>
            <person name="Walter F."/>
            <person name="Albersmeier A."/>
            <person name="Kalinowski J."/>
            <person name="Ruckert C."/>
        </authorList>
    </citation>
    <scope>NUCLEOTIDE SEQUENCE</scope>
    <source>
        <strain evidence="2">JCM 3313</strain>
    </source>
</reference>
<sequence length="352" mass="35076">MRRPVALVTGEELLDEVLRLAAAAECEVERVADVAALRGRWAAAPAVLLDQRALEACAAAGLPRRPDVLLVATGPPSPGAWPRAVALGVARVVVLPQGAPELVAVLREVADGPPTGGGRVLAVLGGRGGAGASVLAAALGHAVLAAGGNGLLVDCDPLGGGLDLALGVEAAQGLRWPDVRVTGGRVPASSLRSALPGRSTRRGTLSVLACGRAGPDPEPEAVAAVVESGRRAGDTVVCDLPRQLTPAACAALDRADLAVLVVPAEVRACAAAQRVARQVGERGVALGAVVRGPAPGGLRAGQVADAVGVPLLTVMPSQPRLAGALDRGGFPGGARGRLAKAAREVLAVLREG</sequence>
<dbReference type="InterPro" id="IPR059050">
    <property type="entry name" value="Rv3660c_N"/>
</dbReference>
<dbReference type="Pfam" id="PF26563">
    <property type="entry name" value="Rv3660c_N"/>
    <property type="match status" value="1"/>
</dbReference>
<dbReference type="InterPro" id="IPR022521">
    <property type="entry name" value="Rv3660c"/>
</dbReference>
<organism evidence="2 3">
    <name type="scientific">Saccharothrix coeruleofusca</name>
    <dbReference type="NCBI Taxonomy" id="33919"/>
    <lineage>
        <taxon>Bacteria</taxon>
        <taxon>Bacillati</taxon>
        <taxon>Actinomycetota</taxon>
        <taxon>Actinomycetes</taxon>
        <taxon>Pseudonocardiales</taxon>
        <taxon>Pseudonocardiaceae</taxon>
        <taxon>Saccharothrix</taxon>
    </lineage>
</organism>
<dbReference type="NCBIfam" id="TIGR03815">
    <property type="entry name" value="CpaE_hom_Actino"/>
    <property type="match status" value="1"/>
</dbReference>
<gene>
    <name evidence="2" type="ORF">GCM10010185_04000</name>
</gene>
<dbReference type="Gene3D" id="3.40.50.300">
    <property type="entry name" value="P-loop containing nucleotide triphosphate hydrolases"/>
    <property type="match status" value="1"/>
</dbReference>
<dbReference type="PANTHER" id="PTHR43384:SF11">
    <property type="entry name" value="SEPTUM SITE DETERMINING PROTEIN"/>
    <property type="match status" value="1"/>
</dbReference>